<dbReference type="Proteomes" id="UP000245992">
    <property type="component" value="Unassembled WGS sequence"/>
</dbReference>
<dbReference type="STRING" id="1440053.GCA_000718095_06026"/>
<proteinExistence type="predicted"/>
<keyword evidence="2" id="KW-1185">Reference proteome</keyword>
<comment type="caution">
    <text evidence="1">The sequence shown here is derived from an EMBL/GenBank/DDBJ whole genome shotgun (WGS) entry which is preliminary data.</text>
</comment>
<reference evidence="1 2" key="1">
    <citation type="submission" date="2013-12" db="EMBL/GenBank/DDBJ databases">
        <title>Annotated genome of Streptomyces scopuliridis.</title>
        <authorList>
            <person name="Olson J.B."/>
        </authorList>
    </citation>
    <scope>NUCLEOTIDE SEQUENCE [LARGE SCALE GENOMIC DNA]</scope>
    <source>
        <strain evidence="1 2">RB72</strain>
    </source>
</reference>
<sequence>MAIRGFWRTDGRDFADDSFAMWTPIAQGPPRQGQLVRADVLEATLVSYASDWDAITSPGEAGAFGTVERRWSRAGGQLARAQLLEIRSTQTFHYHGPHLDTLLRIHPTDGRAPFDVRRSMTVPMNYLALLHRTKQLVVRMGPRGRSYDIDWERTNLLAGTSPAVVISPHGHVFTLTGRADLLLTLMRLLASHAVDHLSHMLDLRNQDPAVAARVMDAIQRAPGL</sequence>
<dbReference type="EMBL" id="AZSP01000015">
    <property type="protein sequence ID" value="PVE13835.1"/>
    <property type="molecule type" value="Genomic_DNA"/>
</dbReference>
<accession>A0A2T7TFC8</accession>
<name>A0A2T7TFC8_9ACTN</name>
<dbReference type="RefSeq" id="WP_133243180.1">
    <property type="nucleotide sequence ID" value="NZ_AZSP01000015.1"/>
</dbReference>
<organism evidence="1 2">
    <name type="scientific">Streptomyces scopuliridis RB72</name>
    <dbReference type="NCBI Taxonomy" id="1440053"/>
    <lineage>
        <taxon>Bacteria</taxon>
        <taxon>Bacillati</taxon>
        <taxon>Actinomycetota</taxon>
        <taxon>Actinomycetes</taxon>
        <taxon>Kitasatosporales</taxon>
        <taxon>Streptomycetaceae</taxon>
        <taxon>Streptomyces</taxon>
    </lineage>
</organism>
<protein>
    <submittedName>
        <fullName evidence="1">Uncharacterized protein</fullName>
    </submittedName>
</protein>
<gene>
    <name evidence="1" type="ORF">Y717_07975</name>
</gene>
<evidence type="ECO:0000313" key="1">
    <source>
        <dbReference type="EMBL" id="PVE13835.1"/>
    </source>
</evidence>
<dbReference type="OrthoDB" id="5065240at2"/>
<dbReference type="AlphaFoldDB" id="A0A2T7TFC8"/>
<evidence type="ECO:0000313" key="2">
    <source>
        <dbReference type="Proteomes" id="UP000245992"/>
    </source>
</evidence>